<sequence length="407" mass="45685">MAPTEGIPEVAAAAEIKKDAVVEQTKPEIPHLAEDEAAKVVKQVKHYFTDANLNHDKYMVKNINESEGWITIAQLARFNRIRQLMGAPTEASQQKKRGKQGRFVPVPEEFIQLLTKTIKEGLAGDETMEVKEDGSAIRRTAEFTPSDDWYERTVHFKGLAYGRDHPDLIDELTEFLSAKGAVTLVRLRRNPKTKAFKGNFLAELATKEAAEEVSKLVDLEFKGAKLEPAMLPAYHDEKQAADEYIQPELQKPGGEYPSFEEYCKAHGREVPAMQDDRKQKREEPKEIEVEIETLVKFSGVEGEVGFPQLKELFNTVGPVRFIDYERGSTEGVVRFREPIAKEIVEKNAEGIAMDGVTLTLSEVDEEAHKAFLERAKAAVENSSSRGGNDRKRRGNFNGGRGGKRGRR</sequence>
<dbReference type="Proteomes" id="UP001150603">
    <property type="component" value="Unassembled WGS sequence"/>
</dbReference>
<proteinExistence type="predicted"/>
<evidence type="ECO:0000313" key="2">
    <source>
        <dbReference type="Proteomes" id="UP001150603"/>
    </source>
</evidence>
<accession>A0ACC1JE44</accession>
<organism evidence="1 2">
    <name type="scientific">Linderina macrospora</name>
    <dbReference type="NCBI Taxonomy" id="4868"/>
    <lineage>
        <taxon>Eukaryota</taxon>
        <taxon>Fungi</taxon>
        <taxon>Fungi incertae sedis</taxon>
        <taxon>Zoopagomycota</taxon>
        <taxon>Kickxellomycotina</taxon>
        <taxon>Kickxellomycetes</taxon>
        <taxon>Kickxellales</taxon>
        <taxon>Kickxellaceae</taxon>
        <taxon>Linderina</taxon>
    </lineage>
</organism>
<gene>
    <name evidence="1" type="ORF">FBU59_001415</name>
</gene>
<name>A0ACC1JE44_9FUNG</name>
<dbReference type="EMBL" id="JANBPW010000616">
    <property type="protein sequence ID" value="KAJ1948829.1"/>
    <property type="molecule type" value="Genomic_DNA"/>
</dbReference>
<keyword evidence="2" id="KW-1185">Reference proteome</keyword>
<comment type="caution">
    <text evidence="1">The sequence shown here is derived from an EMBL/GenBank/DDBJ whole genome shotgun (WGS) entry which is preliminary data.</text>
</comment>
<evidence type="ECO:0000313" key="1">
    <source>
        <dbReference type="EMBL" id="KAJ1948829.1"/>
    </source>
</evidence>
<reference evidence="1" key="1">
    <citation type="submission" date="2022-07" db="EMBL/GenBank/DDBJ databases">
        <title>Phylogenomic reconstructions and comparative analyses of Kickxellomycotina fungi.</title>
        <authorList>
            <person name="Reynolds N.K."/>
            <person name="Stajich J.E."/>
            <person name="Barry K."/>
            <person name="Grigoriev I.V."/>
            <person name="Crous P."/>
            <person name="Smith M.E."/>
        </authorList>
    </citation>
    <scope>NUCLEOTIDE SEQUENCE</scope>
    <source>
        <strain evidence="1">NRRL 5244</strain>
    </source>
</reference>
<protein>
    <submittedName>
        <fullName evidence="1">Uncharacterized protein</fullName>
    </submittedName>
</protein>